<dbReference type="RefSeq" id="WP_156360375.1">
    <property type="nucleotide sequence ID" value="NZ_CP098762.1"/>
</dbReference>
<evidence type="ECO:0000313" key="2">
    <source>
        <dbReference type="EMBL" id="PTM47438.1"/>
    </source>
</evidence>
<dbReference type="AlphaFoldDB" id="A0A2T4YUE4"/>
<keyword evidence="1" id="KW-0812">Transmembrane</keyword>
<dbReference type="Proteomes" id="UP000240996">
    <property type="component" value="Unassembled WGS sequence"/>
</dbReference>
<reference evidence="2 3" key="1">
    <citation type="submission" date="2018-04" db="EMBL/GenBank/DDBJ databases">
        <title>Genomic Encyclopedia of Type Strains, Phase III (KMG-III): the genomes of soil and plant-associated and newly described type strains.</title>
        <authorList>
            <person name="Whitman W."/>
        </authorList>
    </citation>
    <scope>NUCLEOTIDE SEQUENCE [LARGE SCALE GENOMIC DNA]</scope>
    <source>
        <strain evidence="2 3">NW12</strain>
    </source>
</reference>
<accession>A0A2T4YUE4</accession>
<gene>
    <name evidence="2" type="ORF">C8J24_0835</name>
</gene>
<dbReference type="EMBL" id="PZZN01000001">
    <property type="protein sequence ID" value="PTM47438.1"/>
    <property type="molecule type" value="Genomic_DNA"/>
</dbReference>
<sequence>MTALPGPAIQAPSYPEIPSAVLGLITGLAVSVALWALIVLMAFFLA</sequence>
<proteinExistence type="predicted"/>
<keyword evidence="3" id="KW-1185">Reference proteome</keyword>
<feature type="transmembrane region" description="Helical" evidence="1">
    <location>
        <begin position="20"/>
        <end position="45"/>
    </location>
</feature>
<comment type="caution">
    <text evidence="2">The sequence shown here is derived from an EMBL/GenBank/DDBJ whole genome shotgun (WGS) entry which is preliminary data.</text>
</comment>
<dbReference type="GeneID" id="93688488"/>
<keyword evidence="1" id="KW-1133">Transmembrane helix</keyword>
<evidence type="ECO:0000256" key="1">
    <source>
        <dbReference type="SAM" id="Phobius"/>
    </source>
</evidence>
<keyword evidence="1" id="KW-0472">Membrane</keyword>
<protein>
    <submittedName>
        <fullName evidence="2">Uncharacterized protein</fullName>
    </submittedName>
</protein>
<name>A0A2T4YUE4_9SPHN</name>
<organism evidence="2 3">
    <name type="scientific">Sphingomonas aerolata</name>
    <dbReference type="NCBI Taxonomy" id="185951"/>
    <lineage>
        <taxon>Bacteria</taxon>
        <taxon>Pseudomonadati</taxon>
        <taxon>Pseudomonadota</taxon>
        <taxon>Alphaproteobacteria</taxon>
        <taxon>Sphingomonadales</taxon>
        <taxon>Sphingomonadaceae</taxon>
        <taxon>Sphingomonas</taxon>
    </lineage>
</organism>
<evidence type="ECO:0000313" key="3">
    <source>
        <dbReference type="Proteomes" id="UP000240996"/>
    </source>
</evidence>